<evidence type="ECO:0000313" key="2">
    <source>
        <dbReference type="EMBL" id="AYD87404.1"/>
    </source>
</evidence>
<dbReference type="EMBL" id="MH825712">
    <property type="protein sequence ID" value="AYD87404.1"/>
    <property type="molecule type" value="Genomic_DNA"/>
</dbReference>
<name>A0A386KQX9_9CAUD</name>
<sequence length="159" mass="17988">MPEEAINPLATYRFTGFKPWMGVPVSIAIGPPRWMPGIDKIRALAPYGVKDIPDDDDFRVAYAARLDEHEDEIQRELLRLSKKWPGQRLVLMCWEDLTKPDVEMCHRTEAAIWLRKRGLTIEEIDVSDAPPSAAPRRTLPNGRLAPPPAPPAPEEPTLF</sequence>
<proteinExistence type="predicted"/>
<organism evidence="2 3">
    <name type="scientific">Microbacterium phage ValentiniPuff</name>
    <dbReference type="NCBI Taxonomy" id="2315705"/>
    <lineage>
        <taxon>Viruses</taxon>
        <taxon>Duplodnaviria</taxon>
        <taxon>Heunggongvirae</taxon>
        <taxon>Uroviricota</taxon>
        <taxon>Caudoviricetes</taxon>
        <taxon>Valentinivirus</taxon>
        <taxon>Valentinivirus valentinipuff</taxon>
    </lineage>
</organism>
<protein>
    <submittedName>
        <fullName evidence="2">Uncharacterized protein</fullName>
    </submittedName>
</protein>
<evidence type="ECO:0000313" key="3">
    <source>
        <dbReference type="Proteomes" id="UP000281993"/>
    </source>
</evidence>
<dbReference type="Proteomes" id="UP000281993">
    <property type="component" value="Segment"/>
</dbReference>
<keyword evidence="3" id="KW-1185">Reference proteome</keyword>
<gene>
    <name evidence="2" type="primary">111</name>
    <name evidence="2" type="ORF">SEA_VALENTINIPUFF_111</name>
</gene>
<feature type="region of interest" description="Disordered" evidence="1">
    <location>
        <begin position="126"/>
        <end position="159"/>
    </location>
</feature>
<evidence type="ECO:0000256" key="1">
    <source>
        <dbReference type="SAM" id="MobiDB-lite"/>
    </source>
</evidence>
<accession>A0A386KQX9</accession>
<feature type="compositionally biased region" description="Pro residues" evidence="1">
    <location>
        <begin position="145"/>
        <end position="159"/>
    </location>
</feature>
<reference evidence="2 3" key="1">
    <citation type="submission" date="2018-08" db="EMBL/GenBank/DDBJ databases">
        <authorList>
            <person name="Preder H."/>
            <person name="Servin-Meza L.A."/>
            <person name="Bonilla J.A."/>
            <person name="Klyczek K."/>
            <person name="Garlena R.A."/>
            <person name="Russell D.A."/>
            <person name="Pope W.H."/>
            <person name="Jacobs-Sera D."/>
            <person name="Hatfull G.F."/>
        </authorList>
    </citation>
    <scope>NUCLEOTIDE SEQUENCE [LARGE SCALE GENOMIC DNA]</scope>
</reference>